<evidence type="ECO:0000313" key="3">
    <source>
        <dbReference type="Proteomes" id="UP000179129"/>
    </source>
</evidence>
<evidence type="ECO:0000256" key="1">
    <source>
        <dbReference type="SAM" id="Phobius"/>
    </source>
</evidence>
<comment type="caution">
    <text evidence="2">The sequence shown here is derived from an EMBL/GenBank/DDBJ whole genome shotgun (WGS) entry which is preliminary data.</text>
</comment>
<proteinExistence type="predicted"/>
<accession>A0A1F5YLZ8</accession>
<keyword evidence="1" id="KW-0812">Transmembrane</keyword>
<gene>
    <name evidence="2" type="ORF">A3F83_16405</name>
</gene>
<dbReference type="AlphaFoldDB" id="A0A1F5YLZ8"/>
<protein>
    <submittedName>
        <fullName evidence="2">Uncharacterized protein</fullName>
    </submittedName>
</protein>
<sequence length="223" mass="24857">MTESVRYRILDNSAVLSFFSRLARGSLFLQYVHNLFAFMRRIEERSVSIIEGSRCLAFFKVGDYLEADSSKLLAAVRSADTFRWSSRILLSLRDRLVAGLRGTLPSNSAVSSLIESLGNHRHGLLAPRNRLIFVSIFLATFYALRLLLVTLFSEAEYYLTWSSGLILALLLLGLLTNLAPEKAEESGNDSPAGVLEKTGTAIRRAFKLARAAGIVDLRAFPYF</sequence>
<keyword evidence="1" id="KW-1133">Transmembrane helix</keyword>
<dbReference type="Proteomes" id="UP000179129">
    <property type="component" value="Unassembled WGS sequence"/>
</dbReference>
<feature type="transmembrane region" description="Helical" evidence="1">
    <location>
        <begin position="131"/>
        <end position="152"/>
    </location>
</feature>
<evidence type="ECO:0000313" key="2">
    <source>
        <dbReference type="EMBL" id="OGG01219.1"/>
    </source>
</evidence>
<dbReference type="EMBL" id="MFIX01000219">
    <property type="protein sequence ID" value="OGG01219.1"/>
    <property type="molecule type" value="Genomic_DNA"/>
</dbReference>
<name>A0A1F5YLZ8_9BACT</name>
<keyword evidence="1" id="KW-0472">Membrane</keyword>
<feature type="transmembrane region" description="Helical" evidence="1">
    <location>
        <begin position="158"/>
        <end position="179"/>
    </location>
</feature>
<dbReference type="STRING" id="1817867.A3F83_16405"/>
<organism evidence="2 3">
    <name type="scientific">Candidatus Glassbacteria bacterium RIFCSPLOWO2_12_FULL_58_11</name>
    <dbReference type="NCBI Taxonomy" id="1817867"/>
    <lineage>
        <taxon>Bacteria</taxon>
        <taxon>Candidatus Glassiibacteriota</taxon>
    </lineage>
</organism>
<reference evidence="2 3" key="1">
    <citation type="journal article" date="2016" name="Nat. Commun.">
        <title>Thousands of microbial genomes shed light on interconnected biogeochemical processes in an aquifer system.</title>
        <authorList>
            <person name="Anantharaman K."/>
            <person name="Brown C.T."/>
            <person name="Hug L.A."/>
            <person name="Sharon I."/>
            <person name="Castelle C.J."/>
            <person name="Probst A.J."/>
            <person name="Thomas B.C."/>
            <person name="Singh A."/>
            <person name="Wilkins M.J."/>
            <person name="Karaoz U."/>
            <person name="Brodie E.L."/>
            <person name="Williams K.H."/>
            <person name="Hubbard S.S."/>
            <person name="Banfield J.F."/>
        </authorList>
    </citation>
    <scope>NUCLEOTIDE SEQUENCE [LARGE SCALE GENOMIC DNA]</scope>
</reference>